<dbReference type="InterPro" id="IPR028082">
    <property type="entry name" value="Peripla_BP_I"/>
</dbReference>
<feature type="domain" description="HTH lacI-type" evidence="4">
    <location>
        <begin position="4"/>
        <end position="58"/>
    </location>
</feature>
<dbReference type="InParanoid" id="W0RQZ5"/>
<dbReference type="PANTHER" id="PTHR30146:SF109">
    <property type="entry name" value="HTH-TYPE TRANSCRIPTIONAL REGULATOR GALS"/>
    <property type="match status" value="1"/>
</dbReference>
<gene>
    <name evidence="5" type="ORF">J421_5596</name>
</gene>
<proteinExistence type="predicted"/>
<evidence type="ECO:0000256" key="3">
    <source>
        <dbReference type="ARBA" id="ARBA00023163"/>
    </source>
</evidence>
<protein>
    <submittedName>
        <fullName evidence="5">Regulatory protein LacI</fullName>
    </submittedName>
</protein>
<accession>W0RQZ5</accession>
<evidence type="ECO:0000256" key="2">
    <source>
        <dbReference type="ARBA" id="ARBA00023125"/>
    </source>
</evidence>
<dbReference type="HOGENOM" id="CLU_037628_6_1_0"/>
<dbReference type="eggNOG" id="COG1609">
    <property type="taxonomic scope" value="Bacteria"/>
</dbReference>
<dbReference type="Gene3D" id="1.10.260.40">
    <property type="entry name" value="lambda repressor-like DNA-binding domains"/>
    <property type="match status" value="1"/>
</dbReference>
<dbReference type="CDD" id="cd06267">
    <property type="entry name" value="PBP1_LacI_sugar_binding-like"/>
    <property type="match status" value="1"/>
</dbReference>
<evidence type="ECO:0000256" key="1">
    <source>
        <dbReference type="ARBA" id="ARBA00023015"/>
    </source>
</evidence>
<dbReference type="InterPro" id="IPR000843">
    <property type="entry name" value="HTH_LacI"/>
</dbReference>
<dbReference type="GO" id="GO:0000976">
    <property type="term" value="F:transcription cis-regulatory region binding"/>
    <property type="evidence" value="ECO:0007669"/>
    <property type="project" value="TreeGrafter"/>
</dbReference>
<keyword evidence="5" id="KW-0614">Plasmid</keyword>
<keyword evidence="1" id="KW-0805">Transcription regulation</keyword>
<name>W0RQZ5_9BACT</name>
<dbReference type="OrthoDB" id="9775106at2"/>
<dbReference type="KEGG" id="gba:J421_5596"/>
<dbReference type="Proteomes" id="UP000019151">
    <property type="component" value="Plasmid 2"/>
</dbReference>
<dbReference type="Pfam" id="PF00356">
    <property type="entry name" value="LacI"/>
    <property type="match status" value="1"/>
</dbReference>
<dbReference type="SUPFAM" id="SSF53822">
    <property type="entry name" value="Periplasmic binding protein-like I"/>
    <property type="match status" value="1"/>
</dbReference>
<dbReference type="InterPro" id="IPR046335">
    <property type="entry name" value="LacI/GalR-like_sensor"/>
</dbReference>
<dbReference type="Gene3D" id="3.40.50.2300">
    <property type="match status" value="2"/>
</dbReference>
<dbReference type="GO" id="GO:0003700">
    <property type="term" value="F:DNA-binding transcription factor activity"/>
    <property type="evidence" value="ECO:0007669"/>
    <property type="project" value="TreeGrafter"/>
</dbReference>
<dbReference type="InterPro" id="IPR010982">
    <property type="entry name" value="Lambda_DNA-bd_dom_sf"/>
</dbReference>
<dbReference type="SUPFAM" id="SSF47413">
    <property type="entry name" value="lambda repressor-like DNA-binding domains"/>
    <property type="match status" value="1"/>
</dbReference>
<dbReference type="PANTHER" id="PTHR30146">
    <property type="entry name" value="LACI-RELATED TRANSCRIPTIONAL REPRESSOR"/>
    <property type="match status" value="1"/>
</dbReference>
<dbReference type="AlphaFoldDB" id="W0RQZ5"/>
<dbReference type="Pfam" id="PF13377">
    <property type="entry name" value="Peripla_BP_3"/>
    <property type="match status" value="1"/>
</dbReference>
<dbReference type="RefSeq" id="WP_025414438.1">
    <property type="nucleotide sequence ID" value="NZ_CP007130.1"/>
</dbReference>
<reference evidence="5 6" key="1">
    <citation type="journal article" date="2014" name="Genome Announc.">
        <title>Genome Sequence and Methylome of Soil Bacterium Gemmatirosa kalamazoonensis KBS708T, a Member of the Rarely Cultivated Gemmatimonadetes Phylum.</title>
        <authorList>
            <person name="Debruyn J.M."/>
            <person name="Radosevich M."/>
            <person name="Wommack K.E."/>
            <person name="Polson S.W."/>
            <person name="Hauser L.J."/>
            <person name="Fawaz M.N."/>
            <person name="Korlach J."/>
            <person name="Tsai Y.C."/>
        </authorList>
    </citation>
    <scope>NUCLEOTIDE SEQUENCE [LARGE SCALE GENOMIC DNA]</scope>
    <source>
        <strain evidence="5 6">KBS708</strain>
        <plasmid evidence="6">Plasmid 2</plasmid>
    </source>
</reference>
<dbReference type="SMART" id="SM00354">
    <property type="entry name" value="HTH_LACI"/>
    <property type="match status" value="1"/>
</dbReference>
<keyword evidence="2" id="KW-0238">DNA-binding</keyword>
<dbReference type="CDD" id="cd01392">
    <property type="entry name" value="HTH_LacI"/>
    <property type="match status" value="1"/>
</dbReference>
<keyword evidence="6" id="KW-1185">Reference proteome</keyword>
<dbReference type="EMBL" id="CP007130">
    <property type="protein sequence ID" value="AHG93131.1"/>
    <property type="molecule type" value="Genomic_DNA"/>
</dbReference>
<sequence length="348" mass="37212">MPALTLRDVATHCGVSTATVSAVVNGAEWVSPATRVRVQRAVDEMGYRPNQFARGLKTQRGYAVGVIVSDLTNPFFTEVVRSLSHALHAGGRAHFLCDTDHRSDVGESSLRMLADNHVVGLVLIGDSVPGDAVRRYVRRRGHVPIVAIERDYDLEGVSTLLVDSELGAYTMVRHLLGQGHRRIALITGPSLGGGSATFGREQRLHGYQRALRDVGIDPDPGLVVEGNFRYAGGQHAMRRLLASGRIPDAVFASNDMMALGAMSVLRDAGLRIPDDIAIAGFDDIPPAALTTPGLTTMAMPMSELGRAAAQLLGERLVGSGLDVVRKVFDPQLVVRHSSGHHAGARQSA</sequence>
<keyword evidence="3" id="KW-0804">Transcription</keyword>
<geneLocation type="plasmid" evidence="5 6">
    <name>2</name>
</geneLocation>
<evidence type="ECO:0000313" key="6">
    <source>
        <dbReference type="Proteomes" id="UP000019151"/>
    </source>
</evidence>
<dbReference type="PATRIC" id="fig|861299.3.peg.5631"/>
<evidence type="ECO:0000313" key="5">
    <source>
        <dbReference type="EMBL" id="AHG93131.1"/>
    </source>
</evidence>
<evidence type="ECO:0000259" key="4">
    <source>
        <dbReference type="PROSITE" id="PS50932"/>
    </source>
</evidence>
<organism evidence="5 6">
    <name type="scientific">Gemmatirosa kalamazoonensis</name>
    <dbReference type="NCBI Taxonomy" id="861299"/>
    <lineage>
        <taxon>Bacteria</taxon>
        <taxon>Pseudomonadati</taxon>
        <taxon>Gemmatimonadota</taxon>
        <taxon>Gemmatimonadia</taxon>
        <taxon>Gemmatimonadales</taxon>
        <taxon>Gemmatimonadaceae</taxon>
        <taxon>Gemmatirosa</taxon>
    </lineage>
</organism>
<dbReference type="PROSITE" id="PS50932">
    <property type="entry name" value="HTH_LACI_2"/>
    <property type="match status" value="1"/>
</dbReference>